<dbReference type="Proteomes" id="UP000176424">
    <property type="component" value="Unassembled WGS sequence"/>
</dbReference>
<dbReference type="EMBL" id="MEXR01000060">
    <property type="protein sequence ID" value="OGD08311.1"/>
    <property type="molecule type" value="Genomic_DNA"/>
</dbReference>
<gene>
    <name evidence="1" type="ORF">A2397_03720</name>
</gene>
<proteinExistence type="predicted"/>
<organism evidence="1 2">
    <name type="scientific">Candidatus Amesbacteria bacterium RIFOXYB1_FULL_44_23</name>
    <dbReference type="NCBI Taxonomy" id="1797263"/>
    <lineage>
        <taxon>Bacteria</taxon>
        <taxon>Candidatus Amesiibacteriota</taxon>
    </lineage>
</organism>
<name>A0A1F4ZPN1_9BACT</name>
<sequence>MDVVSDTGAVFSTVVIAVNGSLGITEGGTDNQRNKVAFGVVVLTEFAVRTGSASVEVPKSDGFEVKLAVKIGQGLFKSEFRQPIRINGGFGVGFGNGYILGSAVNSCSRRENDIFYGVVNHGLEKFKR</sequence>
<comment type="caution">
    <text evidence="1">The sequence shown here is derived from an EMBL/GenBank/DDBJ whole genome shotgun (WGS) entry which is preliminary data.</text>
</comment>
<evidence type="ECO:0000313" key="1">
    <source>
        <dbReference type="EMBL" id="OGD08311.1"/>
    </source>
</evidence>
<dbReference type="AlphaFoldDB" id="A0A1F4ZPN1"/>
<evidence type="ECO:0000313" key="2">
    <source>
        <dbReference type="Proteomes" id="UP000176424"/>
    </source>
</evidence>
<protein>
    <submittedName>
        <fullName evidence="1">Uncharacterized protein</fullName>
    </submittedName>
</protein>
<dbReference type="STRING" id="1797263.A2397_03720"/>
<reference evidence="1 2" key="1">
    <citation type="journal article" date="2016" name="Nat. Commun.">
        <title>Thousands of microbial genomes shed light on interconnected biogeochemical processes in an aquifer system.</title>
        <authorList>
            <person name="Anantharaman K."/>
            <person name="Brown C.T."/>
            <person name="Hug L.A."/>
            <person name="Sharon I."/>
            <person name="Castelle C.J."/>
            <person name="Probst A.J."/>
            <person name="Thomas B.C."/>
            <person name="Singh A."/>
            <person name="Wilkins M.J."/>
            <person name="Karaoz U."/>
            <person name="Brodie E.L."/>
            <person name="Williams K.H."/>
            <person name="Hubbard S.S."/>
            <person name="Banfield J.F."/>
        </authorList>
    </citation>
    <scope>NUCLEOTIDE SEQUENCE [LARGE SCALE GENOMIC DNA]</scope>
</reference>
<accession>A0A1F4ZPN1</accession>